<dbReference type="EMBL" id="CP053892">
    <property type="protein sequence ID" value="QKG27279.1"/>
    <property type="molecule type" value="Genomic_DNA"/>
</dbReference>
<dbReference type="EC" id="3.5.1.32" evidence="1"/>
<accession>A0A7D3W1N1</accession>
<organism evidence="1 2">
    <name type="scientific">Actinomadura verrucosospora</name>
    <dbReference type="NCBI Taxonomy" id="46165"/>
    <lineage>
        <taxon>Bacteria</taxon>
        <taxon>Bacillati</taxon>
        <taxon>Actinomycetota</taxon>
        <taxon>Actinomycetes</taxon>
        <taxon>Streptosporangiales</taxon>
        <taxon>Thermomonosporaceae</taxon>
        <taxon>Actinomadura</taxon>
    </lineage>
</organism>
<dbReference type="AlphaFoldDB" id="A0A7D3W1N1"/>
<sequence length="117" mass="12666">MGRLVSRAFEDRLHGRGLPRARVDLLCVSADVLAAAELAGMRPSPADQALRSVLGVMAAAWEQAMTAHGMLRGTIDACRREVGREVEELLDEHARLVRGRRAADRPVPCPPAEAEGM</sequence>
<name>A0A7D3W1N1_ACTVE</name>
<dbReference type="GO" id="GO:0047980">
    <property type="term" value="F:hippurate hydrolase activity"/>
    <property type="evidence" value="ECO:0007669"/>
    <property type="project" value="UniProtKB-EC"/>
</dbReference>
<dbReference type="Proteomes" id="UP000501240">
    <property type="component" value="Chromosome"/>
</dbReference>
<evidence type="ECO:0000313" key="1">
    <source>
        <dbReference type="EMBL" id="QKG27279.1"/>
    </source>
</evidence>
<proteinExistence type="predicted"/>
<gene>
    <name evidence="1" type="ORF">ACTIVE_8934</name>
</gene>
<keyword evidence="1" id="KW-0378">Hydrolase</keyword>
<evidence type="ECO:0000313" key="2">
    <source>
        <dbReference type="Proteomes" id="UP000501240"/>
    </source>
</evidence>
<protein>
    <submittedName>
        <fullName evidence="1">Peptidase M20D, amidohydrolase</fullName>
        <ecNumber evidence="1">3.5.1.32</ecNumber>
    </submittedName>
</protein>
<reference evidence="1 2" key="1">
    <citation type="submission" date="2020-05" db="EMBL/GenBank/DDBJ databases">
        <title>Actinomadura verrucosospora NRRL-B18236 (PFL_A860) Genome sequencing and assembly.</title>
        <authorList>
            <person name="Samborskyy M."/>
        </authorList>
    </citation>
    <scope>NUCLEOTIDE SEQUENCE [LARGE SCALE GENOMIC DNA]</scope>
    <source>
        <strain evidence="1 2">NRRL:B18236</strain>
    </source>
</reference>
<keyword evidence="2" id="KW-1185">Reference proteome</keyword>